<dbReference type="Gene3D" id="2.60.120.10">
    <property type="entry name" value="Jelly Rolls"/>
    <property type="match status" value="1"/>
</dbReference>
<evidence type="ECO:0000313" key="2">
    <source>
        <dbReference type="EMBL" id="TBO56135.1"/>
    </source>
</evidence>
<name>A0A4Q9HNC1_STRKA</name>
<dbReference type="InterPro" id="IPR013096">
    <property type="entry name" value="Cupin_2"/>
</dbReference>
<dbReference type="Pfam" id="PF07883">
    <property type="entry name" value="Cupin_2"/>
    <property type="match status" value="1"/>
</dbReference>
<dbReference type="Proteomes" id="UP000292452">
    <property type="component" value="Unassembled WGS sequence"/>
</dbReference>
<sequence length="124" mass="12875">MPLSTLADAPVFTRDGFTFRPLAVPSRGSSELAVWALEIAPGSASEVHSMDREEVFVVVTGEVSATIADQEISAASGDAVIVPAHHTLRIRNACATTPATLTAVTSAGMRATVGDATFPPPWAQ</sequence>
<comment type="caution">
    <text evidence="2">The sequence shown here is derived from an EMBL/GenBank/DDBJ whole genome shotgun (WGS) entry which is preliminary data.</text>
</comment>
<dbReference type="EMBL" id="SIXH01000383">
    <property type="protein sequence ID" value="TBO56135.1"/>
    <property type="molecule type" value="Genomic_DNA"/>
</dbReference>
<dbReference type="InterPro" id="IPR011051">
    <property type="entry name" value="RmlC_Cupin_sf"/>
</dbReference>
<dbReference type="SUPFAM" id="SSF51182">
    <property type="entry name" value="RmlC-like cupins"/>
    <property type="match status" value="1"/>
</dbReference>
<gene>
    <name evidence="2" type="ORF">EYS09_29560</name>
</gene>
<dbReference type="InterPro" id="IPR014710">
    <property type="entry name" value="RmlC-like_jellyroll"/>
</dbReference>
<reference evidence="2 3" key="1">
    <citation type="submission" date="2019-02" db="EMBL/GenBank/DDBJ databases">
        <title>Draft Genome Sequence of Streptomyces sp. AM-2504, identified by 16S rRNA comparative analysis as a Streptomyces Kasugaensis strain.</title>
        <authorList>
            <person name="Napolioni V."/>
            <person name="Giuliodori A.M."/>
            <person name="Spurio R."/>
            <person name="Fabbretti A."/>
        </authorList>
    </citation>
    <scope>NUCLEOTIDE SEQUENCE [LARGE SCALE GENOMIC DNA]</scope>
    <source>
        <strain evidence="2 3">AM-2504</strain>
    </source>
</reference>
<accession>A0A4Q9HNC1</accession>
<evidence type="ECO:0000313" key="3">
    <source>
        <dbReference type="Proteomes" id="UP000292452"/>
    </source>
</evidence>
<keyword evidence="3" id="KW-1185">Reference proteome</keyword>
<dbReference type="AlphaFoldDB" id="A0A4Q9HNC1"/>
<dbReference type="RefSeq" id="WP_131125510.1">
    <property type="nucleotide sequence ID" value="NZ_SIXH01000383.1"/>
</dbReference>
<organism evidence="2 3">
    <name type="scientific">Streptomyces kasugaensis</name>
    <dbReference type="NCBI Taxonomy" id="1946"/>
    <lineage>
        <taxon>Bacteria</taxon>
        <taxon>Bacillati</taxon>
        <taxon>Actinomycetota</taxon>
        <taxon>Actinomycetes</taxon>
        <taxon>Kitasatosporales</taxon>
        <taxon>Streptomycetaceae</taxon>
        <taxon>Streptomyces</taxon>
    </lineage>
</organism>
<proteinExistence type="predicted"/>
<protein>
    <submittedName>
        <fullName evidence="2">Cupin domain-containing protein</fullName>
    </submittedName>
</protein>
<evidence type="ECO:0000259" key="1">
    <source>
        <dbReference type="Pfam" id="PF07883"/>
    </source>
</evidence>
<feature type="domain" description="Cupin type-2" evidence="1">
    <location>
        <begin position="38"/>
        <end position="104"/>
    </location>
</feature>